<dbReference type="InterPro" id="IPR003653">
    <property type="entry name" value="Peptidase_C48_C"/>
</dbReference>
<keyword evidence="3" id="KW-0378">Hydrolase</keyword>
<evidence type="ECO:0000313" key="7">
    <source>
        <dbReference type="Proteomes" id="UP001152484"/>
    </source>
</evidence>
<evidence type="ECO:0000256" key="4">
    <source>
        <dbReference type="ARBA" id="ARBA00022807"/>
    </source>
</evidence>
<keyword evidence="2" id="KW-0645">Protease</keyword>
<dbReference type="GO" id="GO:0016926">
    <property type="term" value="P:protein desumoylation"/>
    <property type="evidence" value="ECO:0007669"/>
    <property type="project" value="TreeGrafter"/>
</dbReference>
<dbReference type="OrthoDB" id="1194650at2759"/>
<keyword evidence="7" id="KW-1185">Reference proteome</keyword>
<organism evidence="6 7">
    <name type="scientific">Cuscuta europaea</name>
    <name type="common">European dodder</name>
    <dbReference type="NCBI Taxonomy" id="41803"/>
    <lineage>
        <taxon>Eukaryota</taxon>
        <taxon>Viridiplantae</taxon>
        <taxon>Streptophyta</taxon>
        <taxon>Embryophyta</taxon>
        <taxon>Tracheophyta</taxon>
        <taxon>Spermatophyta</taxon>
        <taxon>Magnoliopsida</taxon>
        <taxon>eudicotyledons</taxon>
        <taxon>Gunneridae</taxon>
        <taxon>Pentapetalae</taxon>
        <taxon>asterids</taxon>
        <taxon>lamiids</taxon>
        <taxon>Solanales</taxon>
        <taxon>Convolvulaceae</taxon>
        <taxon>Cuscuteae</taxon>
        <taxon>Cuscuta</taxon>
        <taxon>Cuscuta subgen. Cuscuta</taxon>
    </lineage>
</organism>
<dbReference type="GO" id="GO:0005634">
    <property type="term" value="C:nucleus"/>
    <property type="evidence" value="ECO:0007669"/>
    <property type="project" value="TreeGrafter"/>
</dbReference>
<dbReference type="SUPFAM" id="SSF54001">
    <property type="entry name" value="Cysteine proteinases"/>
    <property type="match status" value="1"/>
</dbReference>
<dbReference type="AlphaFoldDB" id="A0A9P1E2N7"/>
<dbReference type="GO" id="GO:0016929">
    <property type="term" value="F:deSUMOylase activity"/>
    <property type="evidence" value="ECO:0007669"/>
    <property type="project" value="TreeGrafter"/>
</dbReference>
<protein>
    <recommendedName>
        <fullName evidence="5">Ubiquitin-like protease family profile domain-containing protein</fullName>
    </recommendedName>
</protein>
<evidence type="ECO:0000256" key="2">
    <source>
        <dbReference type="ARBA" id="ARBA00022670"/>
    </source>
</evidence>
<evidence type="ECO:0000256" key="3">
    <source>
        <dbReference type="ARBA" id="ARBA00022801"/>
    </source>
</evidence>
<comment type="caution">
    <text evidence="6">The sequence shown here is derived from an EMBL/GenBank/DDBJ whole genome shotgun (WGS) entry which is preliminary data.</text>
</comment>
<feature type="domain" description="Ubiquitin-like protease family profile" evidence="5">
    <location>
        <begin position="1"/>
        <end position="148"/>
    </location>
</feature>
<dbReference type="InterPro" id="IPR038765">
    <property type="entry name" value="Papain-like_cys_pep_sf"/>
</dbReference>
<dbReference type="EMBL" id="CAMAPE010000009">
    <property type="protein sequence ID" value="CAH9074164.1"/>
    <property type="molecule type" value="Genomic_DNA"/>
</dbReference>
<evidence type="ECO:0000259" key="5">
    <source>
        <dbReference type="PROSITE" id="PS50600"/>
    </source>
</evidence>
<evidence type="ECO:0000313" key="6">
    <source>
        <dbReference type="EMBL" id="CAH9074164.1"/>
    </source>
</evidence>
<evidence type="ECO:0000256" key="1">
    <source>
        <dbReference type="ARBA" id="ARBA00005234"/>
    </source>
</evidence>
<dbReference type="PANTHER" id="PTHR12606:SF136">
    <property type="entry name" value="ULP1 PROTEASE FAMILY PROTEIN"/>
    <property type="match status" value="1"/>
</dbReference>
<name>A0A9P1E2N7_CUSEU</name>
<proteinExistence type="inferred from homology"/>
<dbReference type="PANTHER" id="PTHR12606">
    <property type="entry name" value="SENTRIN/SUMO-SPECIFIC PROTEASE"/>
    <property type="match status" value="1"/>
</dbReference>
<sequence length="193" mass="22441">MQMLKRLNDKIEKGQATIQDATNIAVIEDDIMGSASPFSRGWADCDFVYLPLNNNNHWVLLVLDVKKKKIRVYNSKSRRADSVRDIRPYVSSLQRLLPKIMDVHGVYEEIGLERMENKVLELEVVEDCPQHEDGGNFGMYVLMMAEFFIMGLDIKDIKSKDMPMFRKKMATELVLYNNKRMQEAKKKGKDFED</sequence>
<reference evidence="6" key="1">
    <citation type="submission" date="2022-07" db="EMBL/GenBank/DDBJ databases">
        <authorList>
            <person name="Macas J."/>
            <person name="Novak P."/>
            <person name="Neumann P."/>
        </authorList>
    </citation>
    <scope>NUCLEOTIDE SEQUENCE</scope>
</reference>
<dbReference type="Gene3D" id="3.40.395.10">
    <property type="entry name" value="Adenoviral Proteinase, Chain A"/>
    <property type="match status" value="1"/>
</dbReference>
<dbReference type="Pfam" id="PF02902">
    <property type="entry name" value="Peptidase_C48"/>
    <property type="match status" value="1"/>
</dbReference>
<dbReference type="PROSITE" id="PS50600">
    <property type="entry name" value="ULP_PROTEASE"/>
    <property type="match status" value="1"/>
</dbReference>
<accession>A0A9P1E2N7</accession>
<gene>
    <name evidence="6" type="ORF">CEURO_LOCUS5040</name>
</gene>
<comment type="similarity">
    <text evidence="1">Belongs to the peptidase C48 family.</text>
</comment>
<keyword evidence="4" id="KW-0788">Thiol protease</keyword>
<dbReference type="GO" id="GO:0006508">
    <property type="term" value="P:proteolysis"/>
    <property type="evidence" value="ECO:0007669"/>
    <property type="project" value="UniProtKB-KW"/>
</dbReference>
<dbReference type="Proteomes" id="UP001152484">
    <property type="component" value="Unassembled WGS sequence"/>
</dbReference>